<feature type="coiled-coil region" evidence="13">
    <location>
        <begin position="398"/>
        <end position="429"/>
    </location>
</feature>
<keyword evidence="9" id="KW-0238">DNA-binding</keyword>
<dbReference type="Proteomes" id="UP000694843">
    <property type="component" value="Unplaced"/>
</dbReference>
<evidence type="ECO:0000259" key="16">
    <source>
        <dbReference type="PROSITE" id="PS51194"/>
    </source>
</evidence>
<reference evidence="18" key="1">
    <citation type="submission" date="2025-08" db="UniProtKB">
        <authorList>
            <consortium name="RefSeq"/>
        </authorList>
    </citation>
    <scope>IDENTIFICATION</scope>
    <source>
        <tissue evidence="18">Whole organism</tissue>
    </source>
</reference>
<dbReference type="Gene3D" id="3.40.50.10810">
    <property type="entry name" value="Tandem AAA-ATPase domain"/>
    <property type="match status" value="1"/>
</dbReference>
<evidence type="ECO:0000256" key="7">
    <source>
        <dbReference type="ARBA" id="ARBA00022840"/>
    </source>
</evidence>
<keyword evidence="8" id="KW-0156">Chromatin regulator</keyword>
<dbReference type="PANTHER" id="PTHR10799">
    <property type="entry name" value="SNF2/RAD54 HELICASE FAMILY"/>
    <property type="match status" value="1"/>
</dbReference>
<dbReference type="InterPro" id="IPR027417">
    <property type="entry name" value="P-loop_NTPase"/>
</dbReference>
<protein>
    <recommendedName>
        <fullName evidence="12">SWI/SNF-related matrix-associated actin-dependent regulator of chromatin subfamily A containing DEAD/H box 1 homolog</fullName>
        <ecNumber evidence="3">3.6.4.12</ecNumber>
    </recommendedName>
</protein>
<evidence type="ECO:0000256" key="9">
    <source>
        <dbReference type="ARBA" id="ARBA00023125"/>
    </source>
</evidence>
<dbReference type="GO" id="GO:0005634">
    <property type="term" value="C:nucleus"/>
    <property type="evidence" value="ECO:0007669"/>
    <property type="project" value="UniProtKB-SubCell"/>
</dbReference>
<proteinExistence type="inferred from homology"/>
<dbReference type="GO" id="GO:0003678">
    <property type="term" value="F:DNA helicase activity"/>
    <property type="evidence" value="ECO:0007669"/>
    <property type="project" value="UniProtKB-EC"/>
</dbReference>
<organism evidence="17 18">
    <name type="scientific">Hyalella azteca</name>
    <name type="common">Amphipod</name>
    <dbReference type="NCBI Taxonomy" id="294128"/>
    <lineage>
        <taxon>Eukaryota</taxon>
        <taxon>Metazoa</taxon>
        <taxon>Ecdysozoa</taxon>
        <taxon>Arthropoda</taxon>
        <taxon>Crustacea</taxon>
        <taxon>Multicrustacea</taxon>
        <taxon>Malacostraca</taxon>
        <taxon>Eumalacostraca</taxon>
        <taxon>Peracarida</taxon>
        <taxon>Amphipoda</taxon>
        <taxon>Senticaudata</taxon>
        <taxon>Talitrida</taxon>
        <taxon>Talitroidea</taxon>
        <taxon>Hyalellidae</taxon>
        <taxon>Hyalella</taxon>
    </lineage>
</organism>
<dbReference type="SMART" id="SM00490">
    <property type="entry name" value="HELICc"/>
    <property type="match status" value="1"/>
</dbReference>
<feature type="compositionally biased region" description="Low complexity" evidence="14">
    <location>
        <begin position="125"/>
        <end position="147"/>
    </location>
</feature>
<feature type="domain" description="Helicase ATP-binding" evidence="15">
    <location>
        <begin position="673"/>
        <end position="844"/>
    </location>
</feature>
<dbReference type="CDD" id="cd18793">
    <property type="entry name" value="SF2_C_SNF"/>
    <property type="match status" value="1"/>
</dbReference>
<dbReference type="InterPro" id="IPR000330">
    <property type="entry name" value="SNF2_N"/>
</dbReference>
<feature type="coiled-coil region" evidence="13">
    <location>
        <begin position="257"/>
        <end position="284"/>
    </location>
</feature>
<dbReference type="PROSITE" id="PS51194">
    <property type="entry name" value="HELICASE_CTER"/>
    <property type="match status" value="1"/>
</dbReference>
<feature type="region of interest" description="Disordered" evidence="14">
    <location>
        <begin position="124"/>
        <end position="171"/>
    </location>
</feature>
<dbReference type="SMART" id="SM00487">
    <property type="entry name" value="DEXDc"/>
    <property type="match status" value="1"/>
</dbReference>
<keyword evidence="10" id="KW-0539">Nucleus</keyword>
<keyword evidence="6" id="KW-0347">Helicase</keyword>
<dbReference type="GeneID" id="108674502"/>
<accession>A0A8B7NVZ6</accession>
<keyword evidence="13" id="KW-0175">Coiled coil</keyword>
<evidence type="ECO:0000256" key="3">
    <source>
        <dbReference type="ARBA" id="ARBA00012551"/>
    </source>
</evidence>
<feature type="compositionally biased region" description="Low complexity" evidence="14">
    <location>
        <begin position="946"/>
        <end position="958"/>
    </location>
</feature>
<evidence type="ECO:0000256" key="11">
    <source>
        <dbReference type="ARBA" id="ARBA00059294"/>
    </source>
</evidence>
<evidence type="ECO:0000256" key="5">
    <source>
        <dbReference type="ARBA" id="ARBA00022801"/>
    </source>
</evidence>
<keyword evidence="17" id="KW-1185">Reference proteome</keyword>
<gene>
    <name evidence="18" type="primary">LOC108674502</name>
</gene>
<dbReference type="AlphaFoldDB" id="A0A8B7NVZ6"/>
<feature type="region of interest" description="Disordered" evidence="14">
    <location>
        <begin position="946"/>
        <end position="978"/>
    </location>
</feature>
<dbReference type="InterPro" id="IPR049730">
    <property type="entry name" value="SNF2/RAD54-like_C"/>
</dbReference>
<evidence type="ECO:0000256" key="1">
    <source>
        <dbReference type="ARBA" id="ARBA00004123"/>
    </source>
</evidence>
<comment type="subcellular location">
    <subcellularLocation>
        <location evidence="1">Nucleus</location>
    </subcellularLocation>
</comment>
<evidence type="ECO:0000256" key="4">
    <source>
        <dbReference type="ARBA" id="ARBA00022741"/>
    </source>
</evidence>
<dbReference type="KEGG" id="hazt:108674502"/>
<dbReference type="PROSITE" id="PS51192">
    <property type="entry name" value="HELICASE_ATP_BIND_1"/>
    <property type="match status" value="1"/>
</dbReference>
<dbReference type="SUPFAM" id="SSF52540">
    <property type="entry name" value="P-loop containing nucleoside triphosphate hydrolases"/>
    <property type="match status" value="2"/>
</dbReference>
<dbReference type="InterPro" id="IPR001650">
    <property type="entry name" value="Helicase_C-like"/>
</dbReference>
<dbReference type="RefSeq" id="XP_018017949.1">
    <property type="nucleotide sequence ID" value="XM_018162460.2"/>
</dbReference>
<keyword evidence="5" id="KW-0378">Hydrolase</keyword>
<comment type="function">
    <text evidence="11">DNA helicase that possesses intrinsic ATP-dependent nucleosome-remodeling activity and is both required for DNA repair and heterochromatin organization. Promotes DNA end resection of double-strand breaks (DSBs) following DNA damage: probably acts by weakening histone DNA interactions in nucleosomes flanking DSBs.</text>
</comment>
<dbReference type="InterPro" id="IPR038718">
    <property type="entry name" value="SNF2-like_sf"/>
</dbReference>
<dbReference type="FunFam" id="3.40.50.10810:FF:000014">
    <property type="entry name" value="SWI/SNF-related matrix-associated actin-dependent regulator of chromatin subfamily A containing DEAD/H box 1"/>
    <property type="match status" value="1"/>
</dbReference>
<evidence type="ECO:0000259" key="15">
    <source>
        <dbReference type="PROSITE" id="PS51192"/>
    </source>
</evidence>
<evidence type="ECO:0000256" key="2">
    <source>
        <dbReference type="ARBA" id="ARBA00007025"/>
    </source>
</evidence>
<evidence type="ECO:0000313" key="18">
    <source>
        <dbReference type="RefSeq" id="XP_018017949.1"/>
    </source>
</evidence>
<evidence type="ECO:0000256" key="12">
    <source>
        <dbReference type="ARBA" id="ARBA00069890"/>
    </source>
</evidence>
<keyword evidence="4" id="KW-0547">Nucleotide-binding</keyword>
<evidence type="ECO:0000256" key="8">
    <source>
        <dbReference type="ARBA" id="ARBA00022853"/>
    </source>
</evidence>
<evidence type="ECO:0000313" key="17">
    <source>
        <dbReference type="Proteomes" id="UP000694843"/>
    </source>
</evidence>
<feature type="region of interest" description="Disordered" evidence="14">
    <location>
        <begin position="185"/>
        <end position="205"/>
    </location>
</feature>
<sequence length="1232" mass="140880">MSSKTNNSLRGFRKANSESKKQSNILRFVRRDPETDGAGGSTSPVLGAAVRQSGPTSRMLFIDSPVRKELQGTAGSQNPDSLMKTIPKVSTIVVRKPSTVITFKTNVASTTAQAFSAFNASKLYSTKSPTSSPQSQSSALFSSPSSTNGVYDGKEDTAEAENGDACENDSPIVRIKVRNNRIVDSDDEDDAELQRPAKKFKASPATEDKADKLLCRSYDSQPPDNIVETFLEALADMFPRYDKMELQDVLIRFRYNFKEASAHLEEEEQQSKEVKRRLAVAERLQKLKLQVNKEEELSQKDAERLSEVLREKQSLSTASPDDATQLLLLQKEEQLLQERLQRRRDERYKLLCQLQQTDELNEKLLREDSFSFSEDVSQSSNGNPVLNATVNGNADVHTDALLQQLEKLSSEEEQKRREELRMKQEARQRLVMKSQIQAQVKREEEEEIQRRQLVEIEEKQRLARIKEEEERRRAIQMNDPKMIAKRRMQDKKKMFKILGASSRFSQVDYGEEDEEDLYIGKSNVYFSDDSECEDEGGGVVTTEVLSMRDSVLSFLNTASEEEICAIPTCSKKKGELIASLRPFKNWEHLVEVFKREKYISPDMLNSVKNALQKRNTVVQLMKRCELISSQIHETVASLLSGEETDSAISQQPKLLNPNMTLKGYQMIGLNWLSLMLQHELNGVLADEMGLGKTVQAIAFLAHVKETINPQDLSLIVVPSSTLDNWARELELWCPSLGVLVYHGSQEERRGMRAQILQDQLDENTHIILTTYNTMYSSTEDRALFKRLRVHTVIFDEAHMLKNMNTSRFENLMRVSAECRVLLTGTPLQNNLVELMSILVFVMPQLFEGRKEELKQVFSMFPKGSDDRNKSQYEAKRIEQAKRIMKPFFLRRLKTDVLKDLPEKHDVLVTVDMHPEQRKLYTSMKLKWEKVQAEKLTELEELQLGQGSLGVSGTSQNNNKNKRDDNEDKEATPEDSSANMLMTLRRVANHPLLYRKLYTDDKLRKIAKVLKRTSHPNSVLEYIVEDLTVMSDFEIHKTCCSYPATEEFKLDDSHILASGKFQKFDELLPEMKARGDRVLVFSQFVIVLDIVEEYMRLRDHKFLRLDGQTPIYERQEMIDEFNENPSIFVFLLSTKAGGLGINLTSANCVLLHDIDFNPYNDKQAEDRCHRVGQTRPVTVTRLVTRDSIEEGILSIARSKLDLEREVTGTKDEQHRKTDVLSLLKAALGITKND</sequence>
<keyword evidence="7" id="KW-0067">ATP-binding</keyword>
<dbReference type="GO" id="GO:0005694">
    <property type="term" value="C:chromosome"/>
    <property type="evidence" value="ECO:0007669"/>
    <property type="project" value="UniProtKB-ARBA"/>
</dbReference>
<dbReference type="EC" id="3.6.4.12" evidence="3"/>
<feature type="domain" description="Helicase C-terminal" evidence="16">
    <location>
        <begin position="1062"/>
        <end position="1222"/>
    </location>
</feature>
<comment type="similarity">
    <text evidence="2">Belongs to the SNF2/RAD54 helicase family.</text>
</comment>
<feature type="compositionally biased region" description="Basic and acidic residues" evidence="14">
    <location>
        <begin position="960"/>
        <end position="971"/>
    </location>
</feature>
<dbReference type="OrthoDB" id="448448at2759"/>
<name>A0A8B7NVZ6_HYAAZ</name>
<feature type="compositionally biased region" description="Acidic residues" evidence="14">
    <location>
        <begin position="158"/>
        <end position="167"/>
    </location>
</feature>
<dbReference type="GO" id="GO:0003677">
    <property type="term" value="F:DNA binding"/>
    <property type="evidence" value="ECO:0007669"/>
    <property type="project" value="UniProtKB-KW"/>
</dbReference>
<dbReference type="Pfam" id="PF00176">
    <property type="entry name" value="SNF2-rel_dom"/>
    <property type="match status" value="1"/>
</dbReference>
<evidence type="ECO:0000256" key="14">
    <source>
        <dbReference type="SAM" id="MobiDB-lite"/>
    </source>
</evidence>
<dbReference type="Gene3D" id="3.40.50.300">
    <property type="entry name" value="P-loop containing nucleotide triphosphate hydrolases"/>
    <property type="match status" value="1"/>
</dbReference>
<feature type="region of interest" description="Disordered" evidence="14">
    <location>
        <begin position="1"/>
        <end position="54"/>
    </location>
</feature>
<dbReference type="GO" id="GO:0005524">
    <property type="term" value="F:ATP binding"/>
    <property type="evidence" value="ECO:0007669"/>
    <property type="project" value="UniProtKB-KW"/>
</dbReference>
<dbReference type="InterPro" id="IPR014001">
    <property type="entry name" value="Helicase_ATP-bd"/>
</dbReference>
<dbReference type="Pfam" id="PF00271">
    <property type="entry name" value="Helicase_C"/>
    <property type="match status" value="1"/>
</dbReference>
<evidence type="ECO:0000256" key="10">
    <source>
        <dbReference type="ARBA" id="ARBA00023242"/>
    </source>
</evidence>
<evidence type="ECO:0000256" key="6">
    <source>
        <dbReference type="ARBA" id="ARBA00022806"/>
    </source>
</evidence>
<dbReference type="GO" id="GO:0016787">
    <property type="term" value="F:hydrolase activity"/>
    <property type="evidence" value="ECO:0007669"/>
    <property type="project" value="UniProtKB-KW"/>
</dbReference>
<dbReference type="GO" id="GO:0006325">
    <property type="term" value="P:chromatin organization"/>
    <property type="evidence" value="ECO:0007669"/>
    <property type="project" value="UniProtKB-KW"/>
</dbReference>
<evidence type="ECO:0000256" key="13">
    <source>
        <dbReference type="SAM" id="Coils"/>
    </source>
</evidence>